<reference evidence="1 2" key="1">
    <citation type="submission" date="2020-09" db="EMBL/GenBank/DDBJ databases">
        <title>De no assembly of potato wild relative species, Solanum commersonii.</title>
        <authorList>
            <person name="Cho K."/>
        </authorList>
    </citation>
    <scope>NUCLEOTIDE SEQUENCE [LARGE SCALE GENOMIC DNA]</scope>
    <source>
        <strain evidence="1">LZ3.2</strain>
        <tissue evidence="1">Leaf</tissue>
    </source>
</reference>
<name>A0A9J6B5C8_SOLCO</name>
<comment type="caution">
    <text evidence="1">The sequence shown here is derived from an EMBL/GenBank/DDBJ whole genome shotgun (WGS) entry which is preliminary data.</text>
</comment>
<evidence type="ECO:0000313" key="2">
    <source>
        <dbReference type="Proteomes" id="UP000824120"/>
    </source>
</evidence>
<dbReference type="Proteomes" id="UP000824120">
    <property type="component" value="Chromosome 1"/>
</dbReference>
<accession>A0A9J6B5C8</accession>
<sequence>MKISRLGSFISLWNNSFYLDNIIYFKENYYIFYLVHTNFRFHENSIGLEVCGKLRFLETCRPSKFDY</sequence>
<organism evidence="1 2">
    <name type="scientific">Solanum commersonii</name>
    <name type="common">Commerson's wild potato</name>
    <name type="synonym">Commerson's nightshade</name>
    <dbReference type="NCBI Taxonomy" id="4109"/>
    <lineage>
        <taxon>Eukaryota</taxon>
        <taxon>Viridiplantae</taxon>
        <taxon>Streptophyta</taxon>
        <taxon>Embryophyta</taxon>
        <taxon>Tracheophyta</taxon>
        <taxon>Spermatophyta</taxon>
        <taxon>Magnoliopsida</taxon>
        <taxon>eudicotyledons</taxon>
        <taxon>Gunneridae</taxon>
        <taxon>Pentapetalae</taxon>
        <taxon>asterids</taxon>
        <taxon>lamiids</taxon>
        <taxon>Solanales</taxon>
        <taxon>Solanaceae</taxon>
        <taxon>Solanoideae</taxon>
        <taxon>Solaneae</taxon>
        <taxon>Solanum</taxon>
    </lineage>
</organism>
<gene>
    <name evidence="1" type="ORF">H5410_003536</name>
</gene>
<dbReference type="EMBL" id="JACXVP010000001">
    <property type="protein sequence ID" value="KAG5631819.1"/>
    <property type="molecule type" value="Genomic_DNA"/>
</dbReference>
<protein>
    <submittedName>
        <fullName evidence="1">Uncharacterized protein</fullName>
    </submittedName>
</protein>
<keyword evidence="2" id="KW-1185">Reference proteome</keyword>
<proteinExistence type="predicted"/>
<evidence type="ECO:0000313" key="1">
    <source>
        <dbReference type="EMBL" id="KAG5631819.1"/>
    </source>
</evidence>
<dbReference type="AlphaFoldDB" id="A0A9J6B5C8"/>